<evidence type="ECO:0000256" key="1">
    <source>
        <dbReference type="SAM" id="Coils"/>
    </source>
</evidence>
<dbReference type="AlphaFoldDB" id="A0AAW0DEZ6"/>
<organism evidence="4 5">
    <name type="scientific">Paramarasmius palmivorus</name>
    <dbReference type="NCBI Taxonomy" id="297713"/>
    <lineage>
        <taxon>Eukaryota</taxon>
        <taxon>Fungi</taxon>
        <taxon>Dikarya</taxon>
        <taxon>Basidiomycota</taxon>
        <taxon>Agaricomycotina</taxon>
        <taxon>Agaricomycetes</taxon>
        <taxon>Agaricomycetidae</taxon>
        <taxon>Agaricales</taxon>
        <taxon>Marasmiineae</taxon>
        <taxon>Marasmiaceae</taxon>
        <taxon>Paramarasmius</taxon>
    </lineage>
</organism>
<evidence type="ECO:0000313" key="4">
    <source>
        <dbReference type="EMBL" id="KAK7049299.1"/>
    </source>
</evidence>
<name>A0AAW0DEZ6_9AGAR</name>
<feature type="domain" description="DNA2/NAM7 helicase-like C-terminal" evidence="3">
    <location>
        <begin position="598"/>
        <end position="826"/>
    </location>
</feature>
<dbReference type="Pfam" id="PF13087">
    <property type="entry name" value="AAA_12"/>
    <property type="match status" value="1"/>
</dbReference>
<proteinExistence type="predicted"/>
<dbReference type="CDD" id="cd18808">
    <property type="entry name" value="SF1_C_Upf1"/>
    <property type="match status" value="1"/>
</dbReference>
<dbReference type="PANTHER" id="PTHR10887">
    <property type="entry name" value="DNA2/NAM7 HELICASE FAMILY"/>
    <property type="match status" value="1"/>
</dbReference>
<reference evidence="4 5" key="1">
    <citation type="submission" date="2024-01" db="EMBL/GenBank/DDBJ databases">
        <title>A draft genome for a cacao thread blight-causing isolate of Paramarasmius palmivorus.</title>
        <authorList>
            <person name="Baruah I.K."/>
            <person name="Bukari Y."/>
            <person name="Amoako-Attah I."/>
            <person name="Meinhardt L.W."/>
            <person name="Bailey B.A."/>
            <person name="Cohen S.P."/>
        </authorList>
    </citation>
    <scope>NUCLEOTIDE SEQUENCE [LARGE SCALE GENOMIC DNA]</scope>
    <source>
        <strain evidence="4 5">GH-12</strain>
    </source>
</reference>
<dbReference type="Proteomes" id="UP001383192">
    <property type="component" value="Unassembled WGS sequence"/>
</dbReference>
<dbReference type="Gene3D" id="3.40.50.300">
    <property type="entry name" value="P-loop containing nucleotide triphosphate hydrolases"/>
    <property type="match status" value="2"/>
</dbReference>
<comment type="caution">
    <text evidence="4">The sequence shown here is derived from an EMBL/GenBank/DDBJ whole genome shotgun (WGS) entry which is preliminary data.</text>
</comment>
<feature type="coiled-coil region" evidence="1">
    <location>
        <begin position="450"/>
        <end position="477"/>
    </location>
</feature>
<dbReference type="SUPFAM" id="SSF52540">
    <property type="entry name" value="P-loop containing nucleoside triphosphate hydrolases"/>
    <property type="match status" value="1"/>
</dbReference>
<keyword evidence="5" id="KW-1185">Reference proteome</keyword>
<dbReference type="InterPro" id="IPR041677">
    <property type="entry name" value="DNA2/NAM7_AAA_11"/>
</dbReference>
<dbReference type="GO" id="GO:0004386">
    <property type="term" value="F:helicase activity"/>
    <property type="evidence" value="ECO:0007669"/>
    <property type="project" value="InterPro"/>
</dbReference>
<gene>
    <name evidence="4" type="ORF">VNI00_005900</name>
</gene>
<feature type="domain" description="DNA2/NAM7 helicase helicase" evidence="2">
    <location>
        <begin position="347"/>
        <end position="589"/>
    </location>
</feature>
<dbReference type="InterPro" id="IPR047187">
    <property type="entry name" value="SF1_C_Upf1"/>
</dbReference>
<keyword evidence="1" id="KW-0175">Coiled coil</keyword>
<dbReference type="InterPro" id="IPR027417">
    <property type="entry name" value="P-loop_NTPase"/>
</dbReference>
<evidence type="ECO:0000259" key="3">
    <source>
        <dbReference type="Pfam" id="PF13087"/>
    </source>
</evidence>
<evidence type="ECO:0008006" key="6">
    <source>
        <dbReference type="Google" id="ProtNLM"/>
    </source>
</evidence>
<dbReference type="InterPro" id="IPR045055">
    <property type="entry name" value="DNA2/NAM7-like"/>
</dbReference>
<evidence type="ECO:0000313" key="5">
    <source>
        <dbReference type="Proteomes" id="UP001383192"/>
    </source>
</evidence>
<dbReference type="InterPro" id="IPR041679">
    <property type="entry name" value="DNA2/NAM7-like_C"/>
</dbReference>
<dbReference type="EMBL" id="JAYKXP010000017">
    <property type="protein sequence ID" value="KAK7049299.1"/>
    <property type="molecule type" value="Genomic_DNA"/>
</dbReference>
<dbReference type="Pfam" id="PF13086">
    <property type="entry name" value="AAA_11"/>
    <property type="match status" value="1"/>
</dbReference>
<protein>
    <recommendedName>
        <fullName evidence="6">P-loop containing nucleoside triphosphate hydrolase protein</fullName>
    </recommendedName>
</protein>
<dbReference type="PANTHER" id="PTHR10887:SF495">
    <property type="entry name" value="HELICASE SENATAXIN ISOFORM X1-RELATED"/>
    <property type="match status" value="1"/>
</dbReference>
<evidence type="ECO:0000259" key="2">
    <source>
        <dbReference type="Pfam" id="PF13086"/>
    </source>
</evidence>
<accession>A0AAW0DEZ6</accession>
<sequence length="898" mass="99790">MASTPLVDNLTEFGLPTGASLLTQPPSSISRFDWRSRSKSRLKIPKESQNHKDAKTTFTRRVKPPPVTLHPGDPYYEAVQAYQERFIPLLQAEQDQEELVLNERLSTWPLTRLREEGYTLTGLSAYWQKETRFGRPVASFLLGPGLMLPEHRFANGSQVLLSRIDPLQEKPSRGSVVSSTASQLSICFADPVDLDAAESGWRIDLGQSQYIFDLTREAVYAFSQDVALQEESGPHLPTPISSQREQREYILHGTHLRDVLLRSFMPSDHPHAHRPLQSPDDEAYVDQSVIDHDYHEESLDVATPSPKTPTSNHNGIFQRNMLIHSWAKRHSRPNPIIVDGDPLLEGLNETQRRAVALMIGERISLVQGPPGTGKTKTIVETVKVLKAHFQVPEPLLVCTFTNVAVDNLVERLADAGLRPLRASSAGKVKPSLQEHTLEWKMEQHPSRPDLKRLVVRADALEKELQTLRVALADLRTKVVTDTATEREHKRAKRMEEDLVRKERMDGALKRRIYGLERSMLKEILDSADVICTTCLTSASLALNLVDFPIVFLDEASMSTEPASLIPIMKGSRHVALIGDHKQLPPVITSPEAQAMGLGISLFERLTEEGVVPSIMLNIQYRMHPAISHFPSHEFYNYSLKDGTVDPAGYVSPRLLPPSVSSALLPPGTVSIPDGDGDFATNRPSIIFLDHAGSESMKARSRVNWNEAHIIASVVEDLLLNNDNLMGKDIGIIAPYVAQISLLTRLFNADPKYQERFRSVLGNHRAMQVGNIEIKTVDGFEGREKEVIIFSTVRNNAGGYIGFLADRRRLNVGLTRAKRGLFVVGSTNTLKRGKVGNEIVAAGGMVKGADSWRRFIQYLTDNGLVLNLAGDALAKVLYGNVNAINGVKQKSQSGRLLLP</sequence>